<evidence type="ECO:0000256" key="2">
    <source>
        <dbReference type="SAM" id="SignalP"/>
    </source>
</evidence>
<evidence type="ECO:0000313" key="4">
    <source>
        <dbReference type="Proteomes" id="UP000887577"/>
    </source>
</evidence>
<feature type="domain" description="C-type lectin" evidence="3">
    <location>
        <begin position="51"/>
        <end position="174"/>
    </location>
</feature>
<keyword evidence="4" id="KW-1185">Reference proteome</keyword>
<reference evidence="5" key="1">
    <citation type="submission" date="2022-11" db="UniProtKB">
        <authorList>
            <consortium name="WormBaseParasite"/>
        </authorList>
    </citation>
    <scope>IDENTIFICATION</scope>
</reference>
<proteinExistence type="predicted"/>
<dbReference type="InterPro" id="IPR050111">
    <property type="entry name" value="C-type_lectin/snaclec_domain"/>
</dbReference>
<dbReference type="PANTHER" id="PTHR22803">
    <property type="entry name" value="MANNOSE, PHOSPHOLIPASE, LECTIN RECEPTOR RELATED"/>
    <property type="match status" value="1"/>
</dbReference>
<dbReference type="InterPro" id="IPR016187">
    <property type="entry name" value="CTDL_fold"/>
</dbReference>
<evidence type="ECO:0000313" key="5">
    <source>
        <dbReference type="WBParaSite" id="PSU_v2.g5778.t1"/>
    </source>
</evidence>
<feature type="domain" description="C-type lectin" evidence="3">
    <location>
        <begin position="200"/>
        <end position="314"/>
    </location>
</feature>
<dbReference type="InterPro" id="IPR018378">
    <property type="entry name" value="C-type_lectin_CS"/>
</dbReference>
<evidence type="ECO:0000259" key="3">
    <source>
        <dbReference type="PROSITE" id="PS50041"/>
    </source>
</evidence>
<dbReference type="SUPFAM" id="SSF56436">
    <property type="entry name" value="C-type lectin-like"/>
    <property type="match status" value="2"/>
</dbReference>
<organism evidence="4 5">
    <name type="scientific">Panagrolaimus superbus</name>
    <dbReference type="NCBI Taxonomy" id="310955"/>
    <lineage>
        <taxon>Eukaryota</taxon>
        <taxon>Metazoa</taxon>
        <taxon>Ecdysozoa</taxon>
        <taxon>Nematoda</taxon>
        <taxon>Chromadorea</taxon>
        <taxon>Rhabditida</taxon>
        <taxon>Tylenchina</taxon>
        <taxon>Panagrolaimomorpha</taxon>
        <taxon>Panagrolaimoidea</taxon>
        <taxon>Panagrolaimidae</taxon>
        <taxon>Panagrolaimus</taxon>
    </lineage>
</organism>
<keyword evidence="2" id="KW-0732">Signal</keyword>
<dbReference type="AlphaFoldDB" id="A0A914YZ56"/>
<dbReference type="Pfam" id="PF00059">
    <property type="entry name" value="Lectin_C"/>
    <property type="match status" value="2"/>
</dbReference>
<dbReference type="InterPro" id="IPR016186">
    <property type="entry name" value="C-type_lectin-like/link_sf"/>
</dbReference>
<dbReference type="CDD" id="cd00037">
    <property type="entry name" value="CLECT"/>
    <property type="match status" value="2"/>
</dbReference>
<dbReference type="Gene3D" id="3.10.100.10">
    <property type="entry name" value="Mannose-Binding Protein A, subunit A"/>
    <property type="match status" value="2"/>
</dbReference>
<keyword evidence="1" id="KW-1015">Disulfide bond</keyword>
<feature type="signal peptide" evidence="2">
    <location>
        <begin position="1"/>
        <end position="27"/>
    </location>
</feature>
<evidence type="ECO:0000256" key="1">
    <source>
        <dbReference type="ARBA" id="ARBA00023157"/>
    </source>
</evidence>
<dbReference type="InterPro" id="IPR001304">
    <property type="entry name" value="C-type_lectin-like"/>
</dbReference>
<sequence length="334" mass="38476">MKKIIVSWVAAVAMLQIFVIKFEDAEGRTFIALPKYQCPSGWDVNSATKLCYKLINRPMPQIFAQQYCKVLDSKAKLLRIQDKQENDFVREYTYGGDAIWIGAKAKFDIIDSKAALFSPGLVLRWKNGKAVKYANWETKNGFDKMDSHHMCVIMNSRGKWANANCNRNVNFVCERKIEEPAESAEETSSECPRKWIYRSQTKACYRAFSGNRNITWLDGDKLCGESGAESKEDAALVSVTNAYENKFVMDLARRRQPNWQFIFLGAIGDTKNRKHWDWVDGNLFKQFHNWELTMPRGNRRQAVLAMARNGRWQNTYADQAMPGRTVVVCKFTLN</sequence>
<dbReference type="PROSITE" id="PS50041">
    <property type="entry name" value="C_TYPE_LECTIN_2"/>
    <property type="match status" value="2"/>
</dbReference>
<feature type="chain" id="PRO_5037892680" evidence="2">
    <location>
        <begin position="28"/>
        <end position="334"/>
    </location>
</feature>
<protein>
    <submittedName>
        <fullName evidence="5">C-type lectin domain-containing protein</fullName>
    </submittedName>
</protein>
<name>A0A914YZ56_9BILA</name>
<accession>A0A914YZ56</accession>
<dbReference type="PROSITE" id="PS00615">
    <property type="entry name" value="C_TYPE_LECTIN_1"/>
    <property type="match status" value="1"/>
</dbReference>
<dbReference type="SMART" id="SM00034">
    <property type="entry name" value="CLECT"/>
    <property type="match status" value="2"/>
</dbReference>
<dbReference type="Proteomes" id="UP000887577">
    <property type="component" value="Unplaced"/>
</dbReference>
<dbReference type="WBParaSite" id="PSU_v2.g5778.t1">
    <property type="protein sequence ID" value="PSU_v2.g5778.t1"/>
    <property type="gene ID" value="PSU_v2.g5778"/>
</dbReference>